<dbReference type="InterPro" id="IPR036397">
    <property type="entry name" value="RNaseH_sf"/>
</dbReference>
<evidence type="ECO:0000313" key="1">
    <source>
        <dbReference type="EMBL" id="PLW16232.1"/>
    </source>
</evidence>
<sequence length="130" mass="14763">MLVTDVAGPFPMDLHSCQYMLTLRDHTSTYIWCDMLSTQAVVPHKVISWVEHIENTLGRYPKQIRLDNAPEYTGTLRKLLKPILGLRLLASGLYLQPHPEFQSKKCPLQKLYGVEPDPNALYPFGAKAIV</sequence>
<comment type="caution">
    <text evidence="1">The sequence shown here is derived from an EMBL/GenBank/DDBJ whole genome shotgun (WGS) entry which is preliminary data.</text>
</comment>
<dbReference type="GO" id="GO:0003676">
    <property type="term" value="F:nucleic acid binding"/>
    <property type="evidence" value="ECO:0007669"/>
    <property type="project" value="InterPro"/>
</dbReference>
<dbReference type="Gene3D" id="3.30.420.10">
    <property type="entry name" value="Ribonuclease H-like superfamily/Ribonuclease H"/>
    <property type="match status" value="1"/>
</dbReference>
<reference evidence="1 2" key="1">
    <citation type="submission" date="2017-11" db="EMBL/GenBank/DDBJ databases">
        <title>De novo assembly and phasing of dikaryotic genomes from two isolates of Puccinia coronata f. sp. avenae, the causal agent of oat crown rust.</title>
        <authorList>
            <person name="Miller M.E."/>
            <person name="Zhang Y."/>
            <person name="Omidvar V."/>
            <person name="Sperschneider J."/>
            <person name="Schwessinger B."/>
            <person name="Raley C."/>
            <person name="Palmer J.M."/>
            <person name="Garnica D."/>
            <person name="Upadhyaya N."/>
            <person name="Rathjen J."/>
            <person name="Taylor J.M."/>
            <person name="Park R.F."/>
            <person name="Dodds P.N."/>
            <person name="Hirsch C.D."/>
            <person name="Kianian S.F."/>
            <person name="Figueroa M."/>
        </authorList>
    </citation>
    <scope>NUCLEOTIDE SEQUENCE [LARGE SCALE GENOMIC DNA]</scope>
    <source>
        <strain evidence="1">12NC29</strain>
    </source>
</reference>
<protein>
    <recommendedName>
        <fullName evidence="3">Integrase catalytic domain-containing protein</fullName>
    </recommendedName>
</protein>
<dbReference type="InterPro" id="IPR012337">
    <property type="entry name" value="RNaseH-like_sf"/>
</dbReference>
<dbReference type="EMBL" id="PGCJ01000876">
    <property type="protein sequence ID" value="PLW16232.1"/>
    <property type="molecule type" value="Genomic_DNA"/>
</dbReference>
<keyword evidence="2" id="KW-1185">Reference proteome</keyword>
<dbReference type="AlphaFoldDB" id="A0A2N5SSK8"/>
<evidence type="ECO:0000313" key="2">
    <source>
        <dbReference type="Proteomes" id="UP000235388"/>
    </source>
</evidence>
<dbReference type="Proteomes" id="UP000235388">
    <property type="component" value="Unassembled WGS sequence"/>
</dbReference>
<name>A0A2N5SSK8_9BASI</name>
<evidence type="ECO:0008006" key="3">
    <source>
        <dbReference type="Google" id="ProtNLM"/>
    </source>
</evidence>
<dbReference type="OrthoDB" id="413361at2759"/>
<gene>
    <name evidence="1" type="ORF">PCANC_12507</name>
</gene>
<accession>A0A2N5SSK8</accession>
<dbReference type="SUPFAM" id="SSF53098">
    <property type="entry name" value="Ribonuclease H-like"/>
    <property type="match status" value="1"/>
</dbReference>
<organism evidence="1 2">
    <name type="scientific">Puccinia coronata f. sp. avenae</name>
    <dbReference type="NCBI Taxonomy" id="200324"/>
    <lineage>
        <taxon>Eukaryota</taxon>
        <taxon>Fungi</taxon>
        <taxon>Dikarya</taxon>
        <taxon>Basidiomycota</taxon>
        <taxon>Pucciniomycotina</taxon>
        <taxon>Pucciniomycetes</taxon>
        <taxon>Pucciniales</taxon>
        <taxon>Pucciniaceae</taxon>
        <taxon>Puccinia</taxon>
    </lineage>
</organism>
<proteinExistence type="predicted"/>